<keyword evidence="1" id="KW-0812">Transmembrane</keyword>
<dbReference type="AlphaFoldDB" id="A0A0B2QI92"/>
<organism evidence="2">
    <name type="scientific">Glycine soja</name>
    <name type="common">Wild soybean</name>
    <dbReference type="NCBI Taxonomy" id="3848"/>
    <lineage>
        <taxon>Eukaryota</taxon>
        <taxon>Viridiplantae</taxon>
        <taxon>Streptophyta</taxon>
        <taxon>Embryophyta</taxon>
        <taxon>Tracheophyta</taxon>
        <taxon>Spermatophyta</taxon>
        <taxon>Magnoliopsida</taxon>
        <taxon>eudicotyledons</taxon>
        <taxon>Gunneridae</taxon>
        <taxon>Pentapetalae</taxon>
        <taxon>rosids</taxon>
        <taxon>fabids</taxon>
        <taxon>Fabales</taxon>
        <taxon>Fabaceae</taxon>
        <taxon>Papilionoideae</taxon>
        <taxon>50 kb inversion clade</taxon>
        <taxon>NPAAA clade</taxon>
        <taxon>indigoferoid/millettioid clade</taxon>
        <taxon>Phaseoleae</taxon>
        <taxon>Glycine</taxon>
        <taxon>Glycine subgen. Soja</taxon>
    </lineage>
</organism>
<accession>A0A0B2QI92</accession>
<sequence length="131" mass="15440">MYSFMSKQKDTEDEVFWFIHSFISAYFSFVPNLTTLLLLSPYFHQFHIHSLHLGAKIHSHNFPFASFIHFYSHQTQSYFMEAVEAKSSSGYGKPPWVFRGRQVAWYQLDLVKAEKARAYIPKEFKLVEAFG</sequence>
<keyword evidence="1" id="KW-0472">Membrane</keyword>
<dbReference type="InterPro" id="IPR039343">
    <property type="entry name" value="NDX1-like"/>
</dbReference>
<dbReference type="PANTHER" id="PTHR35467">
    <property type="match status" value="1"/>
</dbReference>
<evidence type="ECO:0000256" key="1">
    <source>
        <dbReference type="SAM" id="Phobius"/>
    </source>
</evidence>
<feature type="transmembrane region" description="Helical" evidence="1">
    <location>
        <begin position="15"/>
        <end position="39"/>
    </location>
</feature>
<name>A0A0B2QI92_GLYSO</name>
<dbReference type="PANTHER" id="PTHR35467:SF2">
    <property type="entry name" value="PROTEIN NEOXANTHIN-DEFICIENT 1"/>
    <property type="match status" value="1"/>
</dbReference>
<proteinExistence type="predicted"/>
<dbReference type="Proteomes" id="UP000053555">
    <property type="component" value="Unassembled WGS sequence"/>
</dbReference>
<keyword evidence="1" id="KW-1133">Transmembrane helix</keyword>
<gene>
    <name evidence="2" type="ORF">glysoja_026087</name>
</gene>
<protein>
    <submittedName>
        <fullName evidence="2">Uncharacterized protein</fullName>
    </submittedName>
</protein>
<dbReference type="EMBL" id="KN659065">
    <property type="protein sequence ID" value="KHN19472.1"/>
    <property type="molecule type" value="Genomic_DNA"/>
</dbReference>
<evidence type="ECO:0000313" key="2">
    <source>
        <dbReference type="EMBL" id="KHN19472.1"/>
    </source>
</evidence>
<reference evidence="2" key="1">
    <citation type="submission" date="2014-07" db="EMBL/GenBank/DDBJ databases">
        <title>Identification of a novel salt tolerance gene in wild soybean by whole-genome sequencing.</title>
        <authorList>
            <person name="Lam H.-M."/>
            <person name="Qi X."/>
            <person name="Li M.-W."/>
            <person name="Liu X."/>
            <person name="Xie M."/>
            <person name="Ni M."/>
            <person name="Xu X."/>
        </authorList>
    </citation>
    <scope>NUCLEOTIDE SEQUENCE [LARGE SCALE GENOMIC DNA]</scope>
    <source>
        <tissue evidence="2">Root</tissue>
    </source>
</reference>